<keyword evidence="2" id="KW-1185">Reference proteome</keyword>
<dbReference type="EMBL" id="JBIALX010000006">
    <property type="protein sequence ID" value="MFF0455332.1"/>
    <property type="molecule type" value="Genomic_DNA"/>
</dbReference>
<proteinExistence type="predicted"/>
<evidence type="ECO:0000313" key="1">
    <source>
        <dbReference type="EMBL" id="MFF0455332.1"/>
    </source>
</evidence>
<comment type="caution">
    <text evidence="1">The sequence shown here is derived from an EMBL/GenBank/DDBJ whole genome shotgun (WGS) entry which is preliminary data.</text>
</comment>
<dbReference type="SUPFAM" id="SSF54427">
    <property type="entry name" value="NTF2-like"/>
    <property type="match status" value="1"/>
</dbReference>
<evidence type="ECO:0008006" key="3">
    <source>
        <dbReference type="Google" id="ProtNLM"/>
    </source>
</evidence>
<protein>
    <recommendedName>
        <fullName evidence="3">SnoaL-like domain-containing protein</fullName>
    </recommendedName>
</protein>
<name>A0ABW6NLK1_9NOCA</name>
<accession>A0ABW6NLK1</accession>
<organism evidence="1 2">
    <name type="scientific">Nocardia africana</name>
    <dbReference type="NCBI Taxonomy" id="134964"/>
    <lineage>
        <taxon>Bacteria</taxon>
        <taxon>Bacillati</taxon>
        <taxon>Actinomycetota</taxon>
        <taxon>Actinomycetes</taxon>
        <taxon>Mycobacteriales</taxon>
        <taxon>Nocardiaceae</taxon>
        <taxon>Nocardia</taxon>
    </lineage>
</organism>
<dbReference type="InterPro" id="IPR032710">
    <property type="entry name" value="NTF2-like_dom_sf"/>
</dbReference>
<reference evidence="1 2" key="1">
    <citation type="submission" date="2024-10" db="EMBL/GenBank/DDBJ databases">
        <title>The Natural Products Discovery Center: Release of the First 8490 Sequenced Strains for Exploring Actinobacteria Biosynthetic Diversity.</title>
        <authorList>
            <person name="Kalkreuter E."/>
            <person name="Kautsar S.A."/>
            <person name="Yang D."/>
            <person name="Bader C.D."/>
            <person name="Teijaro C.N."/>
            <person name="Fluegel L."/>
            <person name="Davis C.M."/>
            <person name="Simpson J.R."/>
            <person name="Lauterbach L."/>
            <person name="Steele A.D."/>
            <person name="Gui C."/>
            <person name="Meng S."/>
            <person name="Li G."/>
            <person name="Viehrig K."/>
            <person name="Ye F."/>
            <person name="Su P."/>
            <person name="Kiefer A.F."/>
            <person name="Nichols A."/>
            <person name="Cepeda A.J."/>
            <person name="Yan W."/>
            <person name="Fan B."/>
            <person name="Jiang Y."/>
            <person name="Adhikari A."/>
            <person name="Zheng C.-J."/>
            <person name="Schuster L."/>
            <person name="Cowan T.M."/>
            <person name="Smanski M.J."/>
            <person name="Chevrette M.G."/>
            <person name="De Carvalho L.P.S."/>
            <person name="Shen B."/>
        </authorList>
    </citation>
    <scope>NUCLEOTIDE SEQUENCE [LARGE SCALE GENOMIC DNA]</scope>
    <source>
        <strain evidence="1 2">NPDC004550</strain>
    </source>
</reference>
<evidence type="ECO:0000313" key="2">
    <source>
        <dbReference type="Proteomes" id="UP001601521"/>
    </source>
</evidence>
<sequence length="147" mass="16403">MSKVPTREARLAHAARHAELWNAGRKDEWVASWRTMIPAGVRMFDPVGTEEKTGFDTVTTHAWDLFQSLLRITMLTVQVNGDEMAWVCENRFGTGDDVIMVHSIETFAWDADGNLLIKTYYPMPEHVGADADPYAHILDGQPGGANS</sequence>
<gene>
    <name evidence="1" type="ORF">ACFYTH_18360</name>
</gene>
<dbReference type="Gene3D" id="3.10.450.50">
    <property type="match status" value="1"/>
</dbReference>
<dbReference type="Proteomes" id="UP001601521">
    <property type="component" value="Unassembled WGS sequence"/>
</dbReference>
<dbReference type="RefSeq" id="WP_387252199.1">
    <property type="nucleotide sequence ID" value="NZ_JBIALX010000006.1"/>
</dbReference>